<comment type="caution">
    <text evidence="2">The sequence shown here is derived from an EMBL/GenBank/DDBJ whole genome shotgun (WGS) entry which is preliminary data.</text>
</comment>
<dbReference type="RefSeq" id="WP_006719210.1">
    <property type="nucleotide sequence ID" value="NZ_GL622200.1"/>
</dbReference>
<dbReference type="HOGENOM" id="CLU_098192_0_0_6"/>
<dbReference type="EMBL" id="AEPS01000010">
    <property type="protein sequence ID" value="EFU67149.1"/>
    <property type="molecule type" value="Genomic_DNA"/>
</dbReference>
<feature type="domain" description="Transferrin-binding protein B C-lobe/N-lobe beta-barrel" evidence="1">
    <location>
        <begin position="86"/>
        <end position="195"/>
    </location>
</feature>
<evidence type="ECO:0000313" key="2">
    <source>
        <dbReference type="EMBL" id="EFU67149.1"/>
    </source>
</evidence>
<protein>
    <recommendedName>
        <fullName evidence="1">Transferrin-binding protein B C-lobe/N-lobe beta-barrel domain-containing protein</fullName>
    </recommendedName>
</protein>
<accession>E6KZF4</accession>
<sequence length="196" mass="20690">MVISGQDDKVQVKNVVLTDSNIKELSIDGRRIKLAYPGIYADGWQIVNGTNVCCGKYENVRIGAVMSQGPGESDIIFYNGIPTKNMPQSGSVSYKGDSIISGADINDEDYVSGKSNFTVNFDSKKLSGSITANSMSAINVNADISGNSFKGTAKSSQFTSEGKVEGKFYGNNAAELGGLAKGNDNSWGAAFAGKKQ</sequence>
<dbReference type="SUPFAM" id="SSF56925">
    <property type="entry name" value="OMPA-like"/>
    <property type="match status" value="1"/>
</dbReference>
<dbReference type="InterPro" id="IPR001677">
    <property type="entry name" value="TbpB_B_D"/>
</dbReference>
<dbReference type="NCBIfam" id="NF041636">
    <property type="entry name" value="slam_lipo"/>
    <property type="match status" value="1"/>
</dbReference>
<organism evidence="2 3">
    <name type="scientific">Aggregatibacter segnis ATCC 33393</name>
    <dbReference type="NCBI Taxonomy" id="888057"/>
    <lineage>
        <taxon>Bacteria</taxon>
        <taxon>Pseudomonadati</taxon>
        <taxon>Pseudomonadota</taxon>
        <taxon>Gammaproteobacteria</taxon>
        <taxon>Pasteurellales</taxon>
        <taxon>Pasteurellaceae</taxon>
        <taxon>Aggregatibacter</taxon>
    </lineage>
</organism>
<name>E6KZF4_9PAST</name>
<reference evidence="2 3" key="1">
    <citation type="submission" date="2010-12" db="EMBL/GenBank/DDBJ databases">
        <authorList>
            <person name="Muzny D."/>
            <person name="Qin X."/>
            <person name="Deng J."/>
            <person name="Jiang H."/>
            <person name="Liu Y."/>
            <person name="Qu J."/>
            <person name="Song X.-Z."/>
            <person name="Zhang L."/>
            <person name="Thornton R."/>
            <person name="Coyle M."/>
            <person name="Francisco L."/>
            <person name="Jackson L."/>
            <person name="Javaid M."/>
            <person name="Korchina V."/>
            <person name="Kovar C."/>
            <person name="Mata R."/>
            <person name="Mathew T."/>
            <person name="Ngo R."/>
            <person name="Nguyen L."/>
            <person name="Nguyen N."/>
            <person name="Okwuonu G."/>
            <person name="Ongeri F."/>
            <person name="Pham C."/>
            <person name="Simmons D."/>
            <person name="Wilczek-Boney K."/>
            <person name="Hale W."/>
            <person name="Jakkamsetti A."/>
            <person name="Pham P."/>
            <person name="Ruth R."/>
            <person name="San Lucas F."/>
            <person name="Warren J."/>
            <person name="Zhang J."/>
            <person name="Zhao Z."/>
            <person name="Zhou C."/>
            <person name="Zhu D."/>
            <person name="Lee S."/>
            <person name="Bess C."/>
            <person name="Blankenburg K."/>
            <person name="Forbes L."/>
            <person name="Fu Q."/>
            <person name="Gubbala S."/>
            <person name="Hirani K."/>
            <person name="Jayaseelan J.C."/>
            <person name="Lara F."/>
            <person name="Munidasa M."/>
            <person name="Palculict T."/>
            <person name="Patil S."/>
            <person name="Pu L.-L."/>
            <person name="Saada N."/>
            <person name="Tang L."/>
            <person name="Weissenberger G."/>
            <person name="Zhu Y."/>
            <person name="Hemphill L."/>
            <person name="Shang Y."/>
            <person name="Youmans B."/>
            <person name="Ayvaz T."/>
            <person name="Ross M."/>
            <person name="Santibanez J."/>
            <person name="Aqrawi P."/>
            <person name="Gross S."/>
            <person name="Joshi V."/>
            <person name="Fowler G."/>
            <person name="Nazareth L."/>
            <person name="Reid J."/>
            <person name="Worley K."/>
            <person name="Petrosino J."/>
            <person name="Highlander S."/>
            <person name="Gibbs R."/>
        </authorList>
    </citation>
    <scope>NUCLEOTIDE SEQUENCE [LARGE SCALE GENOMIC DNA]</scope>
    <source>
        <strain evidence="2 3">ATCC 33393</strain>
    </source>
</reference>
<dbReference type="AlphaFoldDB" id="E6KZF4"/>
<dbReference type="InterPro" id="IPR054843">
    <property type="entry name" value="Slam_hemophilin_C"/>
</dbReference>
<keyword evidence="3" id="KW-1185">Reference proteome</keyword>
<dbReference type="Proteomes" id="UP000032871">
    <property type="component" value="Unassembled WGS sequence"/>
</dbReference>
<dbReference type="GeneID" id="60798947"/>
<gene>
    <name evidence="2" type="ORF">HMPREF9064_1496</name>
</gene>
<dbReference type="Pfam" id="PF01298">
    <property type="entry name" value="TbpB_B_D"/>
    <property type="match status" value="1"/>
</dbReference>
<dbReference type="InterPro" id="IPR011250">
    <property type="entry name" value="OMP/PagP_B-barrel"/>
</dbReference>
<dbReference type="Gene3D" id="2.40.160.90">
    <property type="match status" value="1"/>
</dbReference>
<evidence type="ECO:0000313" key="3">
    <source>
        <dbReference type="Proteomes" id="UP000032871"/>
    </source>
</evidence>
<evidence type="ECO:0000259" key="1">
    <source>
        <dbReference type="Pfam" id="PF01298"/>
    </source>
</evidence>
<proteinExistence type="predicted"/>